<dbReference type="InterPro" id="IPR001509">
    <property type="entry name" value="Epimerase_deHydtase"/>
</dbReference>
<comment type="caution">
    <text evidence="2">The sequence shown here is derived from an EMBL/GenBank/DDBJ whole genome shotgun (WGS) entry which is preliminary data.</text>
</comment>
<dbReference type="Gene3D" id="3.40.50.720">
    <property type="entry name" value="NAD(P)-binding Rossmann-like Domain"/>
    <property type="match status" value="1"/>
</dbReference>
<dbReference type="EMBL" id="JACPUR010000015">
    <property type="protein sequence ID" value="MBI3127129.1"/>
    <property type="molecule type" value="Genomic_DNA"/>
</dbReference>
<dbReference type="GO" id="GO:0005737">
    <property type="term" value="C:cytoplasm"/>
    <property type="evidence" value="ECO:0007669"/>
    <property type="project" value="TreeGrafter"/>
</dbReference>
<sequence length="279" mass="30201">MARVLIAGCGYTGAALGLLLSKDGHEVWGLSRNPARLPAPIRPLAADLTDPRSLGSLPPGIGAVAYAAGADGREEEAYRAAYVTGPRNLTGALLARGQRPGRFLFTSSTAVYGQKNGEWVDEDSPVSEEPYTRRLLLEGERLVREAGGVVLRLTGIYGPGREGLIRSLREGKAVSPEGPARYTNRIHRDDAAGAMRHLMALERPAPLYIGVDHEPSDRGEVLRWLAKEMGLPPPWVGPAVEYRSDPGNKRCSNARLLASGYRFRYPTYREGYAAILKGG</sequence>
<evidence type="ECO:0000259" key="1">
    <source>
        <dbReference type="Pfam" id="PF01370"/>
    </source>
</evidence>
<dbReference type="Pfam" id="PF01370">
    <property type="entry name" value="Epimerase"/>
    <property type="match status" value="1"/>
</dbReference>
<name>A0A932I0Q0_UNCTE</name>
<dbReference type="InterPro" id="IPR051783">
    <property type="entry name" value="NAD(P)-dependent_oxidoreduct"/>
</dbReference>
<proteinExistence type="predicted"/>
<dbReference type="PANTHER" id="PTHR48079">
    <property type="entry name" value="PROTEIN YEEZ"/>
    <property type="match status" value="1"/>
</dbReference>
<dbReference type="AlphaFoldDB" id="A0A932I0Q0"/>
<dbReference type="InterPro" id="IPR036291">
    <property type="entry name" value="NAD(P)-bd_dom_sf"/>
</dbReference>
<reference evidence="2" key="1">
    <citation type="submission" date="2020-07" db="EMBL/GenBank/DDBJ databases">
        <title>Huge and variable diversity of episymbiotic CPR bacteria and DPANN archaea in groundwater ecosystems.</title>
        <authorList>
            <person name="He C.Y."/>
            <person name="Keren R."/>
            <person name="Whittaker M."/>
            <person name="Farag I.F."/>
            <person name="Doudna J."/>
            <person name="Cate J.H.D."/>
            <person name="Banfield J.F."/>
        </authorList>
    </citation>
    <scope>NUCLEOTIDE SEQUENCE</scope>
    <source>
        <strain evidence="2">NC_groundwater_763_Ag_S-0.2um_68_21</strain>
    </source>
</reference>
<protein>
    <submittedName>
        <fullName evidence="2">SDR family oxidoreductase</fullName>
    </submittedName>
</protein>
<dbReference type="Proteomes" id="UP000782312">
    <property type="component" value="Unassembled WGS sequence"/>
</dbReference>
<evidence type="ECO:0000313" key="3">
    <source>
        <dbReference type="Proteomes" id="UP000782312"/>
    </source>
</evidence>
<gene>
    <name evidence="2" type="ORF">HYZ11_05965</name>
</gene>
<dbReference type="SUPFAM" id="SSF51735">
    <property type="entry name" value="NAD(P)-binding Rossmann-fold domains"/>
    <property type="match status" value="1"/>
</dbReference>
<dbReference type="GO" id="GO:0004029">
    <property type="term" value="F:aldehyde dehydrogenase (NAD+) activity"/>
    <property type="evidence" value="ECO:0007669"/>
    <property type="project" value="TreeGrafter"/>
</dbReference>
<feature type="domain" description="NAD-dependent epimerase/dehydratase" evidence="1">
    <location>
        <begin position="4"/>
        <end position="161"/>
    </location>
</feature>
<organism evidence="2 3">
    <name type="scientific">Tectimicrobiota bacterium</name>
    <dbReference type="NCBI Taxonomy" id="2528274"/>
    <lineage>
        <taxon>Bacteria</taxon>
        <taxon>Pseudomonadati</taxon>
        <taxon>Nitrospinota/Tectimicrobiota group</taxon>
        <taxon>Candidatus Tectimicrobiota</taxon>
    </lineage>
</organism>
<dbReference type="CDD" id="cd05266">
    <property type="entry name" value="SDR_a4"/>
    <property type="match status" value="1"/>
</dbReference>
<dbReference type="PANTHER" id="PTHR48079:SF6">
    <property type="entry name" value="NAD(P)-BINDING DOMAIN-CONTAINING PROTEIN-RELATED"/>
    <property type="match status" value="1"/>
</dbReference>
<accession>A0A932I0Q0</accession>
<evidence type="ECO:0000313" key="2">
    <source>
        <dbReference type="EMBL" id="MBI3127129.1"/>
    </source>
</evidence>